<sequence length="226" mass="24206">MASIKPQLNYSEDVAPASQHSVGELADHVAIHTETYDIDESALGHDLPKHYYLSPGFIGTVVALCLGNISNYLGWIMPSNSLLLINESIGPSSNIGWVALFYTLGLSVAFLIVGRLSDIFGRRWFFIIGNGFALIGAIIGATATHVEAIIGGNLLSGLAGAVQISFTVAIAELVPNKHRPLWIVAIFFSSFEIACFGPVIAQTLVTNTAAGWRWSFYLDIIVAGLA</sequence>
<proteinExistence type="predicted"/>
<name>A0A4U0WPM6_9PEZI</name>
<evidence type="ECO:0000256" key="1">
    <source>
        <dbReference type="ARBA" id="ARBA00004141"/>
    </source>
</evidence>
<feature type="transmembrane region" description="Helical" evidence="6">
    <location>
        <begin position="51"/>
        <end position="75"/>
    </location>
</feature>
<dbReference type="SUPFAM" id="SSF103473">
    <property type="entry name" value="MFS general substrate transporter"/>
    <property type="match status" value="1"/>
</dbReference>
<evidence type="ECO:0000313" key="9">
    <source>
        <dbReference type="Proteomes" id="UP000308768"/>
    </source>
</evidence>
<evidence type="ECO:0000256" key="6">
    <source>
        <dbReference type="SAM" id="Phobius"/>
    </source>
</evidence>
<dbReference type="InterPro" id="IPR010573">
    <property type="entry name" value="MFS_Str1/Tri12-like"/>
</dbReference>
<keyword evidence="3 6" id="KW-0812">Transmembrane</keyword>
<dbReference type="InterPro" id="IPR036259">
    <property type="entry name" value="MFS_trans_sf"/>
</dbReference>
<organism evidence="8 9">
    <name type="scientific">Cryomyces minteri</name>
    <dbReference type="NCBI Taxonomy" id="331657"/>
    <lineage>
        <taxon>Eukaryota</taxon>
        <taxon>Fungi</taxon>
        <taxon>Dikarya</taxon>
        <taxon>Ascomycota</taxon>
        <taxon>Pezizomycotina</taxon>
        <taxon>Dothideomycetes</taxon>
        <taxon>Dothideomycetes incertae sedis</taxon>
        <taxon>Cryomyces</taxon>
    </lineage>
</organism>
<evidence type="ECO:0000256" key="3">
    <source>
        <dbReference type="ARBA" id="ARBA00022692"/>
    </source>
</evidence>
<evidence type="ECO:0000256" key="5">
    <source>
        <dbReference type="ARBA" id="ARBA00023136"/>
    </source>
</evidence>
<keyword evidence="2" id="KW-0813">Transport</keyword>
<gene>
    <name evidence="8" type="ORF">B0A49_08617</name>
</gene>
<feature type="transmembrane region" description="Helical" evidence="6">
    <location>
        <begin position="149"/>
        <end position="174"/>
    </location>
</feature>
<dbReference type="GO" id="GO:0005886">
    <property type="term" value="C:plasma membrane"/>
    <property type="evidence" value="ECO:0007669"/>
    <property type="project" value="TreeGrafter"/>
</dbReference>
<dbReference type="PANTHER" id="PTHR23501:SF109">
    <property type="entry name" value="MAJOR FACILITATOR SUPERFAMILY (MFS) PROFILE DOMAIN-CONTAINING PROTEIN-RELATED"/>
    <property type="match status" value="1"/>
</dbReference>
<keyword evidence="9" id="KW-1185">Reference proteome</keyword>
<dbReference type="Pfam" id="PF06609">
    <property type="entry name" value="TRI12"/>
    <property type="match status" value="1"/>
</dbReference>
<dbReference type="AlphaFoldDB" id="A0A4U0WPM6"/>
<dbReference type="GO" id="GO:0022857">
    <property type="term" value="F:transmembrane transporter activity"/>
    <property type="evidence" value="ECO:0007669"/>
    <property type="project" value="InterPro"/>
</dbReference>
<keyword evidence="5 6" id="KW-0472">Membrane</keyword>
<dbReference type="EMBL" id="NAJN01001271">
    <property type="protein sequence ID" value="TKA64396.1"/>
    <property type="molecule type" value="Genomic_DNA"/>
</dbReference>
<dbReference type="PROSITE" id="PS00216">
    <property type="entry name" value="SUGAR_TRANSPORT_1"/>
    <property type="match status" value="1"/>
</dbReference>
<feature type="transmembrane region" description="Helical" evidence="6">
    <location>
        <begin position="181"/>
        <end position="205"/>
    </location>
</feature>
<evidence type="ECO:0000313" key="8">
    <source>
        <dbReference type="EMBL" id="TKA64396.1"/>
    </source>
</evidence>
<comment type="subcellular location">
    <subcellularLocation>
        <location evidence="1">Membrane</location>
        <topology evidence="1">Multi-pass membrane protein</topology>
    </subcellularLocation>
</comment>
<protein>
    <recommendedName>
        <fullName evidence="7">Major facilitator superfamily (MFS) profile domain-containing protein</fullName>
    </recommendedName>
</protein>
<feature type="domain" description="Major facilitator superfamily (MFS) profile" evidence="7">
    <location>
        <begin position="60"/>
        <end position="226"/>
    </location>
</feature>
<feature type="non-terminal residue" evidence="8">
    <location>
        <position position="226"/>
    </location>
</feature>
<feature type="transmembrane region" description="Helical" evidence="6">
    <location>
        <begin position="95"/>
        <end position="113"/>
    </location>
</feature>
<accession>A0A4U0WPM6</accession>
<dbReference type="InterPro" id="IPR005829">
    <property type="entry name" value="Sugar_transporter_CS"/>
</dbReference>
<dbReference type="Gene3D" id="1.20.1250.20">
    <property type="entry name" value="MFS general substrate transporter like domains"/>
    <property type="match status" value="1"/>
</dbReference>
<reference evidence="8 9" key="1">
    <citation type="submission" date="2017-03" db="EMBL/GenBank/DDBJ databases">
        <title>Genomes of endolithic fungi from Antarctica.</title>
        <authorList>
            <person name="Coleine C."/>
            <person name="Masonjones S."/>
            <person name="Stajich J.E."/>
        </authorList>
    </citation>
    <scope>NUCLEOTIDE SEQUENCE [LARGE SCALE GENOMIC DNA]</scope>
    <source>
        <strain evidence="8 9">CCFEE 5187</strain>
    </source>
</reference>
<dbReference type="InterPro" id="IPR020846">
    <property type="entry name" value="MFS_dom"/>
</dbReference>
<keyword evidence="4 6" id="KW-1133">Transmembrane helix</keyword>
<feature type="transmembrane region" description="Helical" evidence="6">
    <location>
        <begin position="125"/>
        <end position="143"/>
    </location>
</feature>
<comment type="caution">
    <text evidence="8">The sequence shown here is derived from an EMBL/GenBank/DDBJ whole genome shotgun (WGS) entry which is preliminary data.</text>
</comment>
<evidence type="ECO:0000259" key="7">
    <source>
        <dbReference type="PROSITE" id="PS50850"/>
    </source>
</evidence>
<evidence type="ECO:0000256" key="2">
    <source>
        <dbReference type="ARBA" id="ARBA00022448"/>
    </source>
</evidence>
<dbReference type="PANTHER" id="PTHR23501">
    <property type="entry name" value="MAJOR FACILITATOR SUPERFAMILY"/>
    <property type="match status" value="1"/>
</dbReference>
<dbReference type="PROSITE" id="PS50850">
    <property type="entry name" value="MFS"/>
    <property type="match status" value="1"/>
</dbReference>
<evidence type="ECO:0000256" key="4">
    <source>
        <dbReference type="ARBA" id="ARBA00022989"/>
    </source>
</evidence>
<dbReference type="Proteomes" id="UP000308768">
    <property type="component" value="Unassembled WGS sequence"/>
</dbReference>
<dbReference type="STRING" id="331657.A0A4U0WPM6"/>
<dbReference type="OrthoDB" id="4161376at2759"/>